<comment type="caution">
    <text evidence="2">The sequence shown here is derived from an EMBL/GenBank/DDBJ whole genome shotgun (WGS) entry which is preliminary data.</text>
</comment>
<keyword evidence="3" id="KW-1185">Reference proteome</keyword>
<feature type="chain" id="PRO_5012194203" evidence="1">
    <location>
        <begin position="20"/>
        <end position="398"/>
    </location>
</feature>
<protein>
    <submittedName>
        <fullName evidence="2">Uncharacterized protein</fullName>
    </submittedName>
</protein>
<keyword evidence="1" id="KW-0732">Signal</keyword>
<dbReference type="Proteomes" id="UP000242188">
    <property type="component" value="Unassembled WGS sequence"/>
</dbReference>
<evidence type="ECO:0000313" key="3">
    <source>
        <dbReference type="Proteomes" id="UP000242188"/>
    </source>
</evidence>
<gene>
    <name evidence="2" type="ORF">KP79_PYT14613</name>
</gene>
<reference evidence="2 3" key="1">
    <citation type="journal article" date="2017" name="Nat. Ecol. Evol.">
        <title>Scallop genome provides insights into evolution of bilaterian karyotype and development.</title>
        <authorList>
            <person name="Wang S."/>
            <person name="Zhang J."/>
            <person name="Jiao W."/>
            <person name="Li J."/>
            <person name="Xun X."/>
            <person name="Sun Y."/>
            <person name="Guo X."/>
            <person name="Huan P."/>
            <person name="Dong B."/>
            <person name="Zhang L."/>
            <person name="Hu X."/>
            <person name="Sun X."/>
            <person name="Wang J."/>
            <person name="Zhao C."/>
            <person name="Wang Y."/>
            <person name="Wang D."/>
            <person name="Huang X."/>
            <person name="Wang R."/>
            <person name="Lv J."/>
            <person name="Li Y."/>
            <person name="Zhang Z."/>
            <person name="Liu B."/>
            <person name="Lu W."/>
            <person name="Hui Y."/>
            <person name="Liang J."/>
            <person name="Zhou Z."/>
            <person name="Hou R."/>
            <person name="Li X."/>
            <person name="Liu Y."/>
            <person name="Li H."/>
            <person name="Ning X."/>
            <person name="Lin Y."/>
            <person name="Zhao L."/>
            <person name="Xing Q."/>
            <person name="Dou J."/>
            <person name="Li Y."/>
            <person name="Mao J."/>
            <person name="Guo H."/>
            <person name="Dou H."/>
            <person name="Li T."/>
            <person name="Mu C."/>
            <person name="Jiang W."/>
            <person name="Fu Q."/>
            <person name="Fu X."/>
            <person name="Miao Y."/>
            <person name="Liu J."/>
            <person name="Yu Q."/>
            <person name="Li R."/>
            <person name="Liao H."/>
            <person name="Li X."/>
            <person name="Kong Y."/>
            <person name="Jiang Z."/>
            <person name="Chourrout D."/>
            <person name="Li R."/>
            <person name="Bao Z."/>
        </authorList>
    </citation>
    <scope>NUCLEOTIDE SEQUENCE [LARGE SCALE GENOMIC DNA]</scope>
    <source>
        <strain evidence="2 3">PY_sf001</strain>
    </source>
</reference>
<accession>A0A210QJ31</accession>
<sequence>MKIIWLACLVGCLIGMASAQKGCKDKKTGTKYNDGDEWFDTEIECRFYRCVDGKIEKMATACIWKDACYKDKAKWKDGCHNYHCNMTMPEENSIVYSVEVKAGCNHNGTCRKNGERWTNECHTYSCTVTTKKDGTLLATAGPTEMGCKFNKRCKKSGETWRDGCFNYSCVEYNDKGVKSSKINTKPACWVKGTKKCIPVGGTVDIRCSTYKCTLEDKKLKLELKKFGCPYNKGCVSEGKTIMRQCSKFKCGQKGDKVGFVPDGLGCRYNGKCYNEGKQWFNSTICANLMCTSSPHKKRSYLFRMRVKASDHGCPWEKKCMAADEKWVDKECNERQCKIIERKFRSTHTEYIVRKLCQDVKGKCVAIGTKGFTALVKGVKFNNCSCEEKGKNNSELKCE</sequence>
<dbReference type="EMBL" id="NEDP02003383">
    <property type="protein sequence ID" value="OWF48798.1"/>
    <property type="molecule type" value="Genomic_DNA"/>
</dbReference>
<evidence type="ECO:0000313" key="2">
    <source>
        <dbReference type="EMBL" id="OWF48798.1"/>
    </source>
</evidence>
<name>A0A210QJ31_MIZYE</name>
<organism evidence="2 3">
    <name type="scientific">Mizuhopecten yessoensis</name>
    <name type="common">Japanese scallop</name>
    <name type="synonym">Patinopecten yessoensis</name>
    <dbReference type="NCBI Taxonomy" id="6573"/>
    <lineage>
        <taxon>Eukaryota</taxon>
        <taxon>Metazoa</taxon>
        <taxon>Spiralia</taxon>
        <taxon>Lophotrochozoa</taxon>
        <taxon>Mollusca</taxon>
        <taxon>Bivalvia</taxon>
        <taxon>Autobranchia</taxon>
        <taxon>Pteriomorphia</taxon>
        <taxon>Pectinida</taxon>
        <taxon>Pectinoidea</taxon>
        <taxon>Pectinidae</taxon>
        <taxon>Mizuhopecten</taxon>
    </lineage>
</organism>
<evidence type="ECO:0000256" key="1">
    <source>
        <dbReference type="SAM" id="SignalP"/>
    </source>
</evidence>
<proteinExistence type="predicted"/>
<dbReference type="AlphaFoldDB" id="A0A210QJ31"/>
<dbReference type="OrthoDB" id="6062428at2759"/>
<feature type="signal peptide" evidence="1">
    <location>
        <begin position="1"/>
        <end position="19"/>
    </location>
</feature>